<evidence type="ECO:0000313" key="1">
    <source>
        <dbReference type="EMBL" id="MPN26254.1"/>
    </source>
</evidence>
<accession>A0A645GQL4</accession>
<dbReference type="AlphaFoldDB" id="A0A645GQL4"/>
<dbReference type="EMBL" id="VSSQ01075721">
    <property type="protein sequence ID" value="MPN26254.1"/>
    <property type="molecule type" value="Genomic_DNA"/>
</dbReference>
<protein>
    <submittedName>
        <fullName evidence="1">Uncharacterized protein</fullName>
    </submittedName>
</protein>
<reference evidence="1" key="1">
    <citation type="submission" date="2019-08" db="EMBL/GenBank/DDBJ databases">
        <authorList>
            <person name="Kucharzyk K."/>
            <person name="Murdoch R.W."/>
            <person name="Higgins S."/>
            <person name="Loffler F."/>
        </authorList>
    </citation>
    <scope>NUCLEOTIDE SEQUENCE</scope>
</reference>
<sequence length="59" mass="6486">MCGPKRVFGTIGITVGRLVIIGETTDIIISYLTGRGPEFCKSKDVVLRNEFLICQNPTN</sequence>
<gene>
    <name evidence="1" type="ORF">SDC9_173678</name>
</gene>
<name>A0A645GQL4_9ZZZZ</name>
<proteinExistence type="predicted"/>
<comment type="caution">
    <text evidence="1">The sequence shown here is derived from an EMBL/GenBank/DDBJ whole genome shotgun (WGS) entry which is preliminary data.</text>
</comment>
<organism evidence="1">
    <name type="scientific">bioreactor metagenome</name>
    <dbReference type="NCBI Taxonomy" id="1076179"/>
    <lineage>
        <taxon>unclassified sequences</taxon>
        <taxon>metagenomes</taxon>
        <taxon>ecological metagenomes</taxon>
    </lineage>
</organism>